<dbReference type="SUPFAM" id="SSF52540">
    <property type="entry name" value="P-loop containing nucleoside triphosphate hydrolases"/>
    <property type="match status" value="1"/>
</dbReference>
<organism evidence="8 9">
    <name type="scientific">Ladona fulva</name>
    <name type="common">Scarce chaser dragonfly</name>
    <name type="synonym">Libellula fulva</name>
    <dbReference type="NCBI Taxonomy" id="123851"/>
    <lineage>
        <taxon>Eukaryota</taxon>
        <taxon>Metazoa</taxon>
        <taxon>Ecdysozoa</taxon>
        <taxon>Arthropoda</taxon>
        <taxon>Hexapoda</taxon>
        <taxon>Insecta</taxon>
        <taxon>Pterygota</taxon>
        <taxon>Palaeoptera</taxon>
        <taxon>Odonata</taxon>
        <taxon>Epiprocta</taxon>
        <taxon>Anisoptera</taxon>
        <taxon>Libelluloidea</taxon>
        <taxon>Libellulidae</taxon>
        <taxon>Ladona</taxon>
    </lineage>
</organism>
<keyword evidence="9" id="KW-1185">Reference proteome</keyword>
<dbReference type="GO" id="GO:0004386">
    <property type="term" value="F:helicase activity"/>
    <property type="evidence" value="ECO:0007669"/>
    <property type="project" value="UniProtKB-KW"/>
</dbReference>
<evidence type="ECO:0000259" key="6">
    <source>
        <dbReference type="PROSITE" id="PS51192"/>
    </source>
</evidence>
<dbReference type="AlphaFoldDB" id="A0A8K0P7Y7"/>
<keyword evidence="4" id="KW-0067">ATP-binding</keyword>
<dbReference type="InterPro" id="IPR001650">
    <property type="entry name" value="Helicase_C-like"/>
</dbReference>
<dbReference type="PROSITE" id="PS51194">
    <property type="entry name" value="HELICASE_CTER"/>
    <property type="match status" value="1"/>
</dbReference>
<evidence type="ECO:0000256" key="2">
    <source>
        <dbReference type="ARBA" id="ARBA00022801"/>
    </source>
</evidence>
<accession>A0A8K0P7Y7</accession>
<dbReference type="Gene3D" id="3.40.50.300">
    <property type="entry name" value="P-loop containing nucleotide triphosphate hydrolases"/>
    <property type="match status" value="2"/>
</dbReference>
<feature type="compositionally biased region" description="Basic and acidic residues" evidence="5">
    <location>
        <begin position="1"/>
        <end position="23"/>
    </location>
</feature>
<feature type="domain" description="Helicase C-terminal" evidence="7">
    <location>
        <begin position="399"/>
        <end position="532"/>
    </location>
</feature>
<keyword evidence="2" id="KW-0378">Hydrolase</keyword>
<comment type="caution">
    <text evidence="8">The sequence shown here is derived from an EMBL/GenBank/DDBJ whole genome shotgun (WGS) entry which is preliminary data.</text>
</comment>
<dbReference type="Pfam" id="PF00270">
    <property type="entry name" value="DEAD"/>
    <property type="match status" value="1"/>
</dbReference>
<sequence>MSYREKQREESYNRRVIDSRDGIELQTSSRHSSYKKSKPDVKDHRQNHESESRDFSFKDFKNELSYVFFRGNSLIINGSQEYSDFWLFLNKYETMKEKSAGEDDSQSKQSGELKSHNRLSHVNISFVAKESELMSYLPPMDRETGRWLSEDKIATFQEILRLYLDFKQKEKFSKLKKLRKNQENLPVAQFKKEIVDAVNSNQVVVIAGDTGCGKSTQVPQYLLKAGYENIACTQPRRIACISLSKRVAYETLNEYGSTVGYQIRFEKSKTQHTRIVFITEGLLLRQVSTDPSLSSYDVAVLDEIHERHLPGDFLLGVLKCLLYQRKNLKLVLMSATINIQLFQDYFLNEAMIIQISLNSRKVPGRLYPIKLNYYPVSIEEKTSKSERINPAPFVRILQLIDEKYPKGERGDVLIFVSGMAEISTIVEAAQLYAQHSQNWIILPLHSTLSIADQDKVFDYPPEGIRKCIVSTNIAETSVTIDGIRFVVDSGKVKEMSYDPVSKMQRLKEFWISRASAEQRKGRAGNCVFLVYF</sequence>
<keyword evidence="1" id="KW-0547">Nucleotide-binding</keyword>
<dbReference type="FunFam" id="3.40.50.300:FF:000725">
    <property type="entry name" value="probable ATP-dependent RNA helicase DHX34"/>
    <property type="match status" value="1"/>
</dbReference>
<dbReference type="CDD" id="cd18791">
    <property type="entry name" value="SF2_C_RHA"/>
    <property type="match status" value="1"/>
</dbReference>
<dbReference type="Pfam" id="PF00271">
    <property type="entry name" value="Helicase_C"/>
    <property type="match status" value="1"/>
</dbReference>
<evidence type="ECO:0000313" key="9">
    <source>
        <dbReference type="Proteomes" id="UP000792457"/>
    </source>
</evidence>
<dbReference type="GO" id="GO:0016787">
    <property type="term" value="F:hydrolase activity"/>
    <property type="evidence" value="ECO:0007669"/>
    <property type="project" value="UniProtKB-KW"/>
</dbReference>
<evidence type="ECO:0000256" key="1">
    <source>
        <dbReference type="ARBA" id="ARBA00022741"/>
    </source>
</evidence>
<protein>
    <recommendedName>
        <fullName evidence="10">ATP-dependent RNA helicase DHX34</fullName>
    </recommendedName>
</protein>
<dbReference type="SMART" id="SM00487">
    <property type="entry name" value="DEXDc"/>
    <property type="match status" value="1"/>
</dbReference>
<dbReference type="GO" id="GO:0003723">
    <property type="term" value="F:RNA binding"/>
    <property type="evidence" value="ECO:0007669"/>
    <property type="project" value="TreeGrafter"/>
</dbReference>
<evidence type="ECO:0000256" key="4">
    <source>
        <dbReference type="ARBA" id="ARBA00022840"/>
    </source>
</evidence>
<feature type="region of interest" description="Disordered" evidence="5">
    <location>
        <begin position="1"/>
        <end position="52"/>
    </location>
</feature>
<dbReference type="FunFam" id="3.40.50.300:FF:004714">
    <property type="entry name" value="DEAD/DEAH box helicase"/>
    <property type="match status" value="1"/>
</dbReference>
<evidence type="ECO:0008006" key="10">
    <source>
        <dbReference type="Google" id="ProtNLM"/>
    </source>
</evidence>
<dbReference type="InterPro" id="IPR014001">
    <property type="entry name" value="Helicase_ATP-bd"/>
</dbReference>
<evidence type="ECO:0000259" key="7">
    <source>
        <dbReference type="PROSITE" id="PS51194"/>
    </source>
</evidence>
<reference evidence="8" key="1">
    <citation type="submission" date="2013-04" db="EMBL/GenBank/DDBJ databases">
        <authorList>
            <person name="Qu J."/>
            <person name="Murali S.C."/>
            <person name="Bandaranaike D."/>
            <person name="Bellair M."/>
            <person name="Blankenburg K."/>
            <person name="Chao H."/>
            <person name="Dinh H."/>
            <person name="Doddapaneni H."/>
            <person name="Downs B."/>
            <person name="Dugan-Rocha S."/>
            <person name="Elkadiri S."/>
            <person name="Gnanaolivu R.D."/>
            <person name="Hernandez B."/>
            <person name="Javaid M."/>
            <person name="Jayaseelan J.C."/>
            <person name="Lee S."/>
            <person name="Li M."/>
            <person name="Ming W."/>
            <person name="Munidasa M."/>
            <person name="Muniz J."/>
            <person name="Nguyen L."/>
            <person name="Ongeri F."/>
            <person name="Osuji N."/>
            <person name="Pu L.-L."/>
            <person name="Puazo M."/>
            <person name="Qu C."/>
            <person name="Quiroz J."/>
            <person name="Raj R."/>
            <person name="Weissenberger G."/>
            <person name="Xin Y."/>
            <person name="Zou X."/>
            <person name="Han Y."/>
            <person name="Richards S."/>
            <person name="Worley K."/>
            <person name="Muzny D."/>
            <person name="Gibbs R."/>
        </authorList>
    </citation>
    <scope>NUCLEOTIDE SEQUENCE</scope>
    <source>
        <strain evidence="8">Sampled in the wild</strain>
    </source>
</reference>
<evidence type="ECO:0000256" key="5">
    <source>
        <dbReference type="SAM" id="MobiDB-lite"/>
    </source>
</evidence>
<dbReference type="PANTHER" id="PTHR18934:SF221">
    <property type="entry name" value="ATP-DEPENDENT RNA HELICASE DHX34-RELATED"/>
    <property type="match status" value="1"/>
</dbReference>
<name>A0A8K0P7Y7_LADFU</name>
<dbReference type="PROSITE" id="PS51192">
    <property type="entry name" value="HELICASE_ATP_BIND_1"/>
    <property type="match status" value="1"/>
</dbReference>
<keyword evidence="3" id="KW-0347">Helicase</keyword>
<proteinExistence type="predicted"/>
<feature type="domain" description="Helicase ATP-binding" evidence="6">
    <location>
        <begin position="195"/>
        <end position="355"/>
    </location>
</feature>
<gene>
    <name evidence="8" type="ORF">J437_LFUL016409</name>
</gene>
<evidence type="ECO:0000313" key="8">
    <source>
        <dbReference type="EMBL" id="KAG8236497.1"/>
    </source>
</evidence>
<evidence type="ECO:0000256" key="3">
    <source>
        <dbReference type="ARBA" id="ARBA00022806"/>
    </source>
</evidence>
<dbReference type="GO" id="GO:0005524">
    <property type="term" value="F:ATP binding"/>
    <property type="evidence" value="ECO:0007669"/>
    <property type="project" value="UniProtKB-KW"/>
</dbReference>
<dbReference type="EMBL" id="KZ309035">
    <property type="protein sequence ID" value="KAG8236497.1"/>
    <property type="molecule type" value="Genomic_DNA"/>
</dbReference>
<dbReference type="OrthoDB" id="3363059at2759"/>
<feature type="compositionally biased region" description="Basic and acidic residues" evidence="5">
    <location>
        <begin position="37"/>
        <end position="52"/>
    </location>
</feature>
<reference evidence="8" key="2">
    <citation type="submission" date="2017-10" db="EMBL/GenBank/DDBJ databases">
        <title>Ladona fulva Genome sequencing and assembly.</title>
        <authorList>
            <person name="Murali S."/>
            <person name="Richards S."/>
            <person name="Bandaranaike D."/>
            <person name="Bellair M."/>
            <person name="Blankenburg K."/>
            <person name="Chao H."/>
            <person name="Dinh H."/>
            <person name="Doddapaneni H."/>
            <person name="Dugan-Rocha S."/>
            <person name="Elkadiri S."/>
            <person name="Gnanaolivu R."/>
            <person name="Hernandez B."/>
            <person name="Skinner E."/>
            <person name="Javaid M."/>
            <person name="Lee S."/>
            <person name="Li M."/>
            <person name="Ming W."/>
            <person name="Munidasa M."/>
            <person name="Muniz J."/>
            <person name="Nguyen L."/>
            <person name="Hughes D."/>
            <person name="Osuji N."/>
            <person name="Pu L.-L."/>
            <person name="Puazo M."/>
            <person name="Qu C."/>
            <person name="Quiroz J."/>
            <person name="Raj R."/>
            <person name="Weissenberger G."/>
            <person name="Xin Y."/>
            <person name="Zou X."/>
            <person name="Han Y."/>
            <person name="Worley K."/>
            <person name="Muzny D."/>
            <person name="Gibbs R."/>
        </authorList>
    </citation>
    <scope>NUCLEOTIDE SEQUENCE</scope>
    <source>
        <strain evidence="8">Sampled in the wild</strain>
    </source>
</reference>
<dbReference type="PANTHER" id="PTHR18934">
    <property type="entry name" value="ATP-DEPENDENT RNA HELICASE"/>
    <property type="match status" value="1"/>
</dbReference>
<dbReference type="Proteomes" id="UP000792457">
    <property type="component" value="Unassembled WGS sequence"/>
</dbReference>
<dbReference type="CDD" id="cd17979">
    <property type="entry name" value="DEXHc_DHX34"/>
    <property type="match status" value="1"/>
</dbReference>
<dbReference type="InterPro" id="IPR011545">
    <property type="entry name" value="DEAD/DEAH_box_helicase_dom"/>
</dbReference>
<dbReference type="SMART" id="SM00490">
    <property type="entry name" value="HELICc"/>
    <property type="match status" value="1"/>
</dbReference>
<dbReference type="InterPro" id="IPR027417">
    <property type="entry name" value="P-loop_NTPase"/>
</dbReference>